<dbReference type="EMBL" id="JACSQB010000042">
    <property type="protein sequence ID" value="MBD8046599.1"/>
    <property type="molecule type" value="Genomic_DNA"/>
</dbReference>
<dbReference type="Proteomes" id="UP000627166">
    <property type="component" value="Unassembled WGS sequence"/>
</dbReference>
<proteinExistence type="predicted"/>
<evidence type="ECO:0000313" key="1">
    <source>
        <dbReference type="EMBL" id="MBD8046599.1"/>
    </source>
</evidence>
<gene>
    <name evidence="1" type="ORF">H9637_06005</name>
</gene>
<reference evidence="1 2" key="1">
    <citation type="submission" date="2020-08" db="EMBL/GenBank/DDBJ databases">
        <title>A Genomic Blueprint of the Chicken Gut Microbiome.</title>
        <authorList>
            <person name="Gilroy R."/>
            <person name="Ravi A."/>
            <person name="Getino M."/>
            <person name="Pursley I."/>
            <person name="Horton D.L."/>
            <person name="Alikhan N.-F."/>
            <person name="Baker D."/>
            <person name="Gharbi K."/>
            <person name="Hall N."/>
            <person name="Watson M."/>
            <person name="Adriaenssens E.M."/>
            <person name="Foster-Nyarko E."/>
            <person name="Jarju S."/>
            <person name="Secka A."/>
            <person name="Antonio M."/>
            <person name="Oren A."/>
            <person name="Chaudhuri R."/>
            <person name="La Ragione R.M."/>
            <person name="Hildebrand F."/>
            <person name="Pallen M.J."/>
        </authorList>
    </citation>
    <scope>NUCLEOTIDE SEQUENCE [LARGE SCALE GENOMIC DNA]</scope>
    <source>
        <strain evidence="1 2">N37</strain>
    </source>
</reference>
<dbReference type="RefSeq" id="WP_191739571.1">
    <property type="nucleotide sequence ID" value="NZ_JACSQB010000042.1"/>
</dbReference>
<accession>A0ABR8YRU9</accession>
<evidence type="ECO:0000313" key="2">
    <source>
        <dbReference type="Proteomes" id="UP000627166"/>
    </source>
</evidence>
<evidence type="ECO:0008006" key="3">
    <source>
        <dbReference type="Google" id="ProtNLM"/>
    </source>
</evidence>
<organism evidence="1 2">
    <name type="scientific">Clostridium faecium</name>
    <dbReference type="NCBI Taxonomy" id="2762223"/>
    <lineage>
        <taxon>Bacteria</taxon>
        <taxon>Bacillati</taxon>
        <taxon>Bacillota</taxon>
        <taxon>Clostridia</taxon>
        <taxon>Eubacteriales</taxon>
        <taxon>Clostridiaceae</taxon>
        <taxon>Clostridium</taxon>
    </lineage>
</organism>
<sequence>MFGCGCGSGNKGFCFEPCTIILIILILANQCLLNTRDCEDNSSRNALTLLFLFWLCGCNGRFGPNVGFEGKCARIKGSRRRRSSRRRCICCC</sequence>
<protein>
    <recommendedName>
        <fullName evidence="3">Secreted protein</fullName>
    </recommendedName>
</protein>
<name>A0ABR8YRU9_9CLOT</name>
<comment type="caution">
    <text evidence="1">The sequence shown here is derived from an EMBL/GenBank/DDBJ whole genome shotgun (WGS) entry which is preliminary data.</text>
</comment>
<keyword evidence="2" id="KW-1185">Reference proteome</keyword>